<keyword evidence="7" id="KW-0547">Nucleotide-binding</keyword>
<dbReference type="Pfam" id="PF00664">
    <property type="entry name" value="ABC_membrane"/>
    <property type="match status" value="1"/>
</dbReference>
<keyword evidence="7" id="KW-0067">ATP-binding</keyword>
<evidence type="ECO:0000256" key="2">
    <source>
        <dbReference type="ARBA" id="ARBA00022692"/>
    </source>
</evidence>
<feature type="transmembrane region" description="Helical" evidence="5">
    <location>
        <begin position="36"/>
        <end position="53"/>
    </location>
</feature>
<dbReference type="PANTHER" id="PTHR43394">
    <property type="entry name" value="ATP-DEPENDENT PERMEASE MDL1, MITOCHONDRIAL"/>
    <property type="match status" value="1"/>
</dbReference>
<dbReference type="AlphaFoldDB" id="A0A1S8TUS1"/>
<dbReference type="EMBL" id="LZZM01000063">
    <property type="protein sequence ID" value="OOM81494.1"/>
    <property type="molecule type" value="Genomic_DNA"/>
</dbReference>
<reference evidence="7 8" key="1">
    <citation type="submission" date="2016-05" db="EMBL/GenBank/DDBJ databases">
        <title>Microbial solvent formation.</title>
        <authorList>
            <person name="Poehlein A."/>
            <person name="Montoya Solano J.D."/>
            <person name="Flitsch S."/>
            <person name="Krabben P."/>
            <person name="Duerre P."/>
            <person name="Daniel R."/>
        </authorList>
    </citation>
    <scope>NUCLEOTIDE SEQUENCE [LARGE SCALE GENOMIC DNA]</scope>
    <source>
        <strain evidence="7 8">DSM 2619</strain>
    </source>
</reference>
<evidence type="ECO:0000256" key="4">
    <source>
        <dbReference type="ARBA" id="ARBA00023136"/>
    </source>
</evidence>
<dbReference type="SUPFAM" id="SSF90123">
    <property type="entry name" value="ABC transporter transmembrane region"/>
    <property type="match status" value="1"/>
</dbReference>
<evidence type="ECO:0000256" key="1">
    <source>
        <dbReference type="ARBA" id="ARBA00004651"/>
    </source>
</evidence>
<dbReference type="InterPro" id="IPR039421">
    <property type="entry name" value="Type_1_exporter"/>
</dbReference>
<comment type="caution">
    <text evidence="7">The sequence shown here is derived from an EMBL/GenBank/DDBJ whole genome shotgun (WGS) entry which is preliminary data.</text>
</comment>
<name>A0A1S8TUS1_9CLOT</name>
<feature type="transmembrane region" description="Helical" evidence="5">
    <location>
        <begin position="132"/>
        <end position="152"/>
    </location>
</feature>
<dbReference type="CDD" id="cd18541">
    <property type="entry name" value="ABC_6TM_TmrB_like"/>
    <property type="match status" value="1"/>
</dbReference>
<keyword evidence="8" id="KW-1185">Reference proteome</keyword>
<comment type="subcellular location">
    <subcellularLocation>
        <location evidence="1">Cell membrane</location>
        <topology evidence="1">Multi-pass membrane protein</topology>
    </subcellularLocation>
</comment>
<keyword evidence="4 5" id="KW-0472">Membrane</keyword>
<evidence type="ECO:0000313" key="8">
    <source>
        <dbReference type="Proteomes" id="UP000190890"/>
    </source>
</evidence>
<dbReference type="GO" id="GO:0015421">
    <property type="term" value="F:ABC-type oligopeptide transporter activity"/>
    <property type="evidence" value="ECO:0007669"/>
    <property type="project" value="TreeGrafter"/>
</dbReference>
<dbReference type="GO" id="GO:0016787">
    <property type="term" value="F:hydrolase activity"/>
    <property type="evidence" value="ECO:0007669"/>
    <property type="project" value="UniProtKB-KW"/>
</dbReference>
<dbReference type="InterPro" id="IPR011527">
    <property type="entry name" value="ABC1_TM_dom"/>
</dbReference>
<feature type="transmembrane region" description="Helical" evidence="5">
    <location>
        <begin position="258"/>
        <end position="277"/>
    </location>
</feature>
<dbReference type="Gene3D" id="1.20.1560.10">
    <property type="entry name" value="ABC transporter type 1, transmembrane domain"/>
    <property type="match status" value="1"/>
</dbReference>
<feature type="domain" description="ABC transmembrane type-1" evidence="6">
    <location>
        <begin position="1"/>
        <end position="279"/>
    </location>
</feature>
<dbReference type="InterPro" id="IPR036640">
    <property type="entry name" value="ABC1_TM_sf"/>
</dbReference>
<feature type="transmembrane region" description="Helical" evidence="5">
    <location>
        <begin position="107"/>
        <end position="126"/>
    </location>
</feature>
<keyword evidence="2 5" id="KW-0812">Transmembrane</keyword>
<organism evidence="7 8">
    <name type="scientific">Clostridium puniceum</name>
    <dbReference type="NCBI Taxonomy" id="29367"/>
    <lineage>
        <taxon>Bacteria</taxon>
        <taxon>Bacillati</taxon>
        <taxon>Bacillota</taxon>
        <taxon>Clostridia</taxon>
        <taxon>Eubacteriales</taxon>
        <taxon>Clostridiaceae</taxon>
        <taxon>Clostridium</taxon>
    </lineage>
</organism>
<protein>
    <submittedName>
        <fullName evidence="7">Putative multidrug resistance ABC transporter ATP-binding/permease protein YheI</fullName>
        <ecNumber evidence="7">3.6.3.-</ecNumber>
    </submittedName>
</protein>
<accession>A0A1S8TUS1</accession>
<keyword evidence="3 5" id="KW-1133">Transmembrane helix</keyword>
<dbReference type="GO" id="GO:0005524">
    <property type="term" value="F:ATP binding"/>
    <property type="evidence" value="ECO:0007669"/>
    <property type="project" value="UniProtKB-KW"/>
</dbReference>
<evidence type="ECO:0000313" key="7">
    <source>
        <dbReference type="EMBL" id="OOM81494.1"/>
    </source>
</evidence>
<evidence type="ECO:0000259" key="6">
    <source>
        <dbReference type="PROSITE" id="PS50929"/>
    </source>
</evidence>
<proteinExistence type="predicted"/>
<dbReference type="PANTHER" id="PTHR43394:SF1">
    <property type="entry name" value="ATP-BINDING CASSETTE SUB-FAMILY B MEMBER 10, MITOCHONDRIAL"/>
    <property type="match status" value="1"/>
</dbReference>
<evidence type="ECO:0000256" key="5">
    <source>
        <dbReference type="SAM" id="Phobius"/>
    </source>
</evidence>
<dbReference type="STRING" id="29367.CLPUN_10570"/>
<keyword evidence="7" id="KW-0378">Hydrolase</keyword>
<feature type="transmembrane region" description="Helical" evidence="5">
    <location>
        <begin position="219"/>
        <end position="238"/>
    </location>
</feature>
<dbReference type="Proteomes" id="UP000190890">
    <property type="component" value="Unassembled WGS sequence"/>
</dbReference>
<dbReference type="GO" id="GO:0005886">
    <property type="term" value="C:plasma membrane"/>
    <property type="evidence" value="ECO:0007669"/>
    <property type="project" value="UniProtKB-SubCell"/>
</dbReference>
<dbReference type="PROSITE" id="PS50929">
    <property type="entry name" value="ABC_TM1F"/>
    <property type="match status" value="1"/>
</dbReference>
<evidence type="ECO:0000256" key="3">
    <source>
        <dbReference type="ARBA" id="ARBA00022989"/>
    </source>
</evidence>
<gene>
    <name evidence="7" type="primary">yheI_2</name>
    <name evidence="7" type="ORF">CLPUN_10570</name>
</gene>
<sequence>MLVTSYIQTLFPKVLGNTIDILKENDFKSSFVHVNIGYMMLIALGTFVSTYIWRNLIIGNGRKMECFLREKLFEHFQKLSLEFYNRRKTGDLIAYAINAINAVRMTFGPATAMLVNGIVICVISIYSMAQSINWEITLLSLMPIPFIVFIMFNIGKVVKRCFIEVQENFASISDRVQENINGIRVIKAYVQEDEECTKFEELNERMSKSNLDMVHTSSYVSPVIEICFTISFVLNLIIGGKMVLKGDISLGDFITFNGYLTMIMTPIISIGRIITIFQRGMASLNRLNEIFDNEIEIKGNENSIKTFFKGNIEIKNLSFSYLGSKETVLKDINLSILKGYTLAL</sequence>
<dbReference type="EC" id="3.6.3.-" evidence="7"/>